<feature type="region of interest" description="Disordered" evidence="1">
    <location>
        <begin position="227"/>
        <end position="253"/>
    </location>
</feature>
<organism evidence="3 4">
    <name type="scientific">Horticoccus luteus</name>
    <dbReference type="NCBI Taxonomy" id="2862869"/>
    <lineage>
        <taxon>Bacteria</taxon>
        <taxon>Pseudomonadati</taxon>
        <taxon>Verrucomicrobiota</taxon>
        <taxon>Opitutia</taxon>
        <taxon>Opitutales</taxon>
        <taxon>Opitutaceae</taxon>
        <taxon>Horticoccus</taxon>
    </lineage>
</organism>
<keyword evidence="2" id="KW-0732">Signal</keyword>
<evidence type="ECO:0000256" key="1">
    <source>
        <dbReference type="SAM" id="MobiDB-lite"/>
    </source>
</evidence>
<evidence type="ECO:0000256" key="2">
    <source>
        <dbReference type="SAM" id="SignalP"/>
    </source>
</evidence>
<protein>
    <submittedName>
        <fullName evidence="3">EpsI family protein</fullName>
    </submittedName>
</protein>
<feature type="compositionally biased region" description="Basic and acidic residues" evidence="1">
    <location>
        <begin position="239"/>
        <end position="253"/>
    </location>
</feature>
<evidence type="ECO:0000313" key="3">
    <source>
        <dbReference type="EMBL" id="QYM77507.1"/>
    </source>
</evidence>
<dbReference type="EMBL" id="CP080507">
    <property type="protein sequence ID" value="QYM77507.1"/>
    <property type="molecule type" value="Genomic_DNA"/>
</dbReference>
<reference evidence="3" key="1">
    <citation type="submission" date="2021-08" db="EMBL/GenBank/DDBJ databases">
        <title>Genome of a novel bacterium of the phylum Verrucomicrobia, Oleiharenicola sp. KSB-15.</title>
        <authorList>
            <person name="Chung J.-H."/>
            <person name="Ahn J.-H."/>
            <person name="Yoon Y."/>
            <person name="Kim D.-Y."/>
            <person name="An S.-H."/>
            <person name="Park I."/>
            <person name="Yeon J."/>
        </authorList>
    </citation>
    <scope>NUCLEOTIDE SEQUENCE</scope>
    <source>
        <strain evidence="3">KSB-15</strain>
    </source>
</reference>
<dbReference type="KEGG" id="ole:K0B96_09205"/>
<dbReference type="AlphaFoldDB" id="A0A8F9TTX9"/>
<dbReference type="RefSeq" id="WP_220160612.1">
    <property type="nucleotide sequence ID" value="NZ_CP080507.1"/>
</dbReference>
<gene>
    <name evidence="3" type="ORF">K0B96_09205</name>
</gene>
<feature type="chain" id="PRO_5034730436" evidence="2">
    <location>
        <begin position="22"/>
        <end position="253"/>
    </location>
</feature>
<sequence length="253" mass="28147">MKKLLLLFTALGLIAAVVVQCLPKQSPATSDSKTRRLDEMFATRGDGWTSVEVPLGQTEAVQGAVEKTLRYDDVLFRQYTTTTGDHFTLYIAYWDAGKMPTQLVASHTPDRCWTSAGWQCDEIQHGVAVADREGVTRPGEFRRFTAAGGTVQYVVYWQLVGNDLYDFGDRFNQVPSAWRWLRDAFKQMFVAPPAQYFVRLASDQPLEKIKGDPAFDSVLSGLRAIGLGAGSAPDVGRQTTDDGGRRTERATRR</sequence>
<keyword evidence="4" id="KW-1185">Reference proteome</keyword>
<dbReference type="Proteomes" id="UP000825051">
    <property type="component" value="Chromosome"/>
</dbReference>
<accession>A0A8F9TTX9</accession>
<feature type="signal peptide" evidence="2">
    <location>
        <begin position="1"/>
        <end position="21"/>
    </location>
</feature>
<proteinExistence type="predicted"/>
<evidence type="ECO:0000313" key="4">
    <source>
        <dbReference type="Proteomes" id="UP000825051"/>
    </source>
</evidence>
<name>A0A8F9TTX9_9BACT</name>